<evidence type="ECO:0000259" key="1">
    <source>
        <dbReference type="PROSITE" id="PS51819"/>
    </source>
</evidence>
<dbReference type="InterPro" id="IPR029068">
    <property type="entry name" value="Glyas_Bleomycin-R_OHBP_Dase"/>
</dbReference>
<organism evidence="2 3">
    <name type="scientific">Paenibacillus mangrovi</name>
    <dbReference type="NCBI Taxonomy" id="2931978"/>
    <lineage>
        <taxon>Bacteria</taxon>
        <taxon>Bacillati</taxon>
        <taxon>Bacillota</taxon>
        <taxon>Bacilli</taxon>
        <taxon>Bacillales</taxon>
        <taxon>Paenibacillaceae</taxon>
        <taxon>Paenibacillus</taxon>
    </lineage>
</organism>
<proteinExistence type="predicted"/>
<dbReference type="AlphaFoldDB" id="A0A9X1WNL8"/>
<evidence type="ECO:0000313" key="3">
    <source>
        <dbReference type="Proteomes" id="UP001139347"/>
    </source>
</evidence>
<dbReference type="SUPFAM" id="SSF54593">
    <property type="entry name" value="Glyoxalase/Bleomycin resistance protein/Dihydroxybiphenyl dioxygenase"/>
    <property type="match status" value="1"/>
</dbReference>
<comment type="caution">
    <text evidence="2">The sequence shown here is derived from an EMBL/GenBank/DDBJ whole genome shotgun (WGS) entry which is preliminary data.</text>
</comment>
<dbReference type="RefSeq" id="WP_244724994.1">
    <property type="nucleotide sequence ID" value="NZ_JALIRP010000004.1"/>
</dbReference>
<reference evidence="2" key="1">
    <citation type="submission" date="2022-04" db="EMBL/GenBank/DDBJ databases">
        <title>Paenibacillus mangrovi sp. nov., a novel endophytic bacterium isolated from bark of Kandelia candel.</title>
        <authorList>
            <person name="Tuo L."/>
        </authorList>
    </citation>
    <scope>NUCLEOTIDE SEQUENCE</scope>
    <source>
        <strain evidence="2">KQZ6P-2</strain>
    </source>
</reference>
<dbReference type="Proteomes" id="UP001139347">
    <property type="component" value="Unassembled WGS sequence"/>
</dbReference>
<dbReference type="Pfam" id="PF00903">
    <property type="entry name" value="Glyoxalase"/>
    <property type="match status" value="1"/>
</dbReference>
<protein>
    <submittedName>
        <fullName evidence="2">VOC family protein</fullName>
    </submittedName>
</protein>
<feature type="domain" description="VOC" evidence="1">
    <location>
        <begin position="155"/>
        <end position="279"/>
    </location>
</feature>
<dbReference type="InterPro" id="IPR004360">
    <property type="entry name" value="Glyas_Fos-R_dOase_dom"/>
</dbReference>
<dbReference type="EMBL" id="JALIRP010000004">
    <property type="protein sequence ID" value="MCJ8012204.1"/>
    <property type="molecule type" value="Genomic_DNA"/>
</dbReference>
<dbReference type="InterPro" id="IPR037523">
    <property type="entry name" value="VOC_core"/>
</dbReference>
<dbReference type="Gene3D" id="3.10.180.10">
    <property type="entry name" value="2,3-Dihydroxybiphenyl 1,2-Dioxygenase, domain 1"/>
    <property type="match status" value="1"/>
</dbReference>
<sequence>MEVTQQPATVTSVPKLAYDGGQIDVIWDNHEMAVQWYEKHMGFTRKQVMNGKNEKLSTAEIMTELRAGLWLKSVLTDRRVNHFFAERGTVDPNVRWCHATRDLEAEHTYFQKEGIRTSDIYYTADGKGHFDFWGFEGTRLTAAESQDIQDGSRFGGSWVRIGVRNLQEARTWYEKYLGMVLLEDYSTKGSLKMGLSLEHHSDVHSVWWLDQLSEDAPDNGPVDGPCRPYCVTHDGEAFSQYFQYLRDNGIRTSDYITGGFFAFFHFYDPDGNRFNVYKY</sequence>
<accession>A0A9X1WNL8</accession>
<evidence type="ECO:0000313" key="2">
    <source>
        <dbReference type="EMBL" id="MCJ8012204.1"/>
    </source>
</evidence>
<keyword evidence="3" id="KW-1185">Reference proteome</keyword>
<gene>
    <name evidence="2" type="ORF">MUG84_10695</name>
</gene>
<name>A0A9X1WNL8_9BACL</name>
<dbReference type="PROSITE" id="PS51819">
    <property type="entry name" value="VOC"/>
    <property type="match status" value="1"/>
</dbReference>
<dbReference type="CDD" id="cd06587">
    <property type="entry name" value="VOC"/>
    <property type="match status" value="1"/>
</dbReference>